<evidence type="ECO:0000256" key="12">
    <source>
        <dbReference type="ARBA" id="ARBA00030193"/>
    </source>
</evidence>
<dbReference type="Pfam" id="PF00809">
    <property type="entry name" value="Pterin_bind"/>
    <property type="match status" value="1"/>
</dbReference>
<dbReference type="InterPro" id="IPR000489">
    <property type="entry name" value="Pterin-binding_dom"/>
</dbReference>
<keyword evidence="8 14" id="KW-0808">Transferase</keyword>
<dbReference type="PROSITE" id="PS00793">
    <property type="entry name" value="DHPS_2"/>
    <property type="match status" value="1"/>
</dbReference>
<dbReference type="PROSITE" id="PS50972">
    <property type="entry name" value="PTERIN_BINDING"/>
    <property type="match status" value="1"/>
</dbReference>
<dbReference type="NCBIfam" id="TIGR01496">
    <property type="entry name" value="DHPS"/>
    <property type="match status" value="1"/>
</dbReference>
<dbReference type="RefSeq" id="WP_253968454.1">
    <property type="nucleotide sequence ID" value="NZ_JAMFTH010000004.1"/>
</dbReference>
<dbReference type="FunFam" id="3.20.20.20:FF:000004">
    <property type="entry name" value="Dihydropteroate synthase"/>
    <property type="match status" value="1"/>
</dbReference>
<dbReference type="GO" id="GO:0046654">
    <property type="term" value="P:tetrahydrofolate biosynthetic process"/>
    <property type="evidence" value="ECO:0007669"/>
    <property type="project" value="TreeGrafter"/>
</dbReference>
<keyword evidence="17" id="KW-1185">Reference proteome</keyword>
<evidence type="ECO:0000256" key="13">
    <source>
        <dbReference type="ARBA" id="ARBA00053449"/>
    </source>
</evidence>
<dbReference type="InterPro" id="IPR011005">
    <property type="entry name" value="Dihydropteroate_synth-like_sf"/>
</dbReference>
<dbReference type="InterPro" id="IPR045031">
    <property type="entry name" value="DHP_synth-like"/>
</dbReference>
<evidence type="ECO:0000313" key="17">
    <source>
        <dbReference type="Proteomes" id="UP001139319"/>
    </source>
</evidence>
<dbReference type="Proteomes" id="UP001139319">
    <property type="component" value="Unassembled WGS sequence"/>
</dbReference>
<gene>
    <name evidence="16" type="primary">folP</name>
    <name evidence="16" type="ORF">M6D89_12690</name>
</gene>
<dbReference type="CDD" id="cd00739">
    <property type="entry name" value="DHPS"/>
    <property type="match status" value="1"/>
</dbReference>
<evidence type="ECO:0000256" key="10">
    <source>
        <dbReference type="ARBA" id="ARBA00022842"/>
    </source>
</evidence>
<dbReference type="PANTHER" id="PTHR20941">
    <property type="entry name" value="FOLATE SYNTHESIS PROTEINS"/>
    <property type="match status" value="1"/>
</dbReference>
<dbReference type="GO" id="GO:0046656">
    <property type="term" value="P:folic acid biosynthetic process"/>
    <property type="evidence" value="ECO:0007669"/>
    <property type="project" value="UniProtKB-KW"/>
</dbReference>
<keyword evidence="11 14" id="KW-0289">Folate biosynthesis</keyword>
<dbReference type="PROSITE" id="PS00792">
    <property type="entry name" value="DHPS_1"/>
    <property type="match status" value="1"/>
</dbReference>
<feature type="domain" description="Pterin-binding" evidence="15">
    <location>
        <begin position="20"/>
        <end position="277"/>
    </location>
</feature>
<evidence type="ECO:0000256" key="7">
    <source>
        <dbReference type="ARBA" id="ARBA00016919"/>
    </source>
</evidence>
<dbReference type="InterPro" id="IPR006390">
    <property type="entry name" value="DHP_synth_dom"/>
</dbReference>
<dbReference type="AlphaFoldDB" id="A0A9X2I3I1"/>
<dbReference type="GO" id="GO:0004156">
    <property type="term" value="F:dihydropteroate synthase activity"/>
    <property type="evidence" value="ECO:0007669"/>
    <property type="project" value="UniProtKB-EC"/>
</dbReference>
<keyword evidence="10 14" id="KW-0460">Magnesium</keyword>
<evidence type="ECO:0000256" key="6">
    <source>
        <dbReference type="ARBA" id="ARBA00012458"/>
    </source>
</evidence>
<comment type="cofactor">
    <cofactor evidence="2 14">
        <name>Mg(2+)</name>
        <dbReference type="ChEBI" id="CHEBI:18420"/>
    </cofactor>
</comment>
<sequence length="284" mass="30124">MTPKSQFLTAAQYRLDLSRPLIMGILNTTPDSFSDGGNCYQGDSVNLDRALARAKQMLDDGAAIIDVGGESTRPGATPVGASQELDRVVPVVEAIVRELNCPVSVDTSTPAVIRESASAGAAIINDVRALRRDGAVEAAAATGLPVCLMHMRGEPGNMQKAPAYDDVVAEVNEFLAQRIASCTAAGIPSERILLDPGFGFGKSLEHNLTLLGQLAHFKHFGCPLLVGMSRKSMLQHLLGRDVNERLPGSLALALEAAQRGAQIIRVHDVRETADALNVHMALKG</sequence>
<evidence type="ECO:0000256" key="2">
    <source>
        <dbReference type="ARBA" id="ARBA00001946"/>
    </source>
</evidence>
<dbReference type="EMBL" id="JAMFTH010000004">
    <property type="protein sequence ID" value="MCP8900158.1"/>
    <property type="molecule type" value="Genomic_DNA"/>
</dbReference>
<evidence type="ECO:0000256" key="3">
    <source>
        <dbReference type="ARBA" id="ARBA00004763"/>
    </source>
</evidence>
<evidence type="ECO:0000256" key="8">
    <source>
        <dbReference type="ARBA" id="ARBA00022679"/>
    </source>
</evidence>
<dbReference type="GO" id="GO:0005829">
    <property type="term" value="C:cytosol"/>
    <property type="evidence" value="ECO:0007669"/>
    <property type="project" value="TreeGrafter"/>
</dbReference>
<comment type="catalytic activity">
    <reaction evidence="1">
        <text>(7,8-dihydropterin-6-yl)methyl diphosphate + 4-aminobenzoate = 7,8-dihydropteroate + diphosphate</text>
        <dbReference type="Rhea" id="RHEA:19949"/>
        <dbReference type="ChEBI" id="CHEBI:17836"/>
        <dbReference type="ChEBI" id="CHEBI:17839"/>
        <dbReference type="ChEBI" id="CHEBI:33019"/>
        <dbReference type="ChEBI" id="CHEBI:72950"/>
        <dbReference type="EC" id="2.5.1.15"/>
    </reaction>
</comment>
<reference evidence="16" key="2">
    <citation type="submission" date="2023-01" db="EMBL/GenBank/DDBJ databases">
        <title>Gilvimarinus xylanilyticus HB14 isolated from Caulerpa lentillifera aquaculture base in Hainan, China.</title>
        <authorList>
            <person name="Zhang Y.-J."/>
        </authorList>
    </citation>
    <scope>NUCLEOTIDE SEQUENCE</scope>
    <source>
        <strain evidence="16">HB14</strain>
    </source>
</reference>
<dbReference type="PANTHER" id="PTHR20941:SF1">
    <property type="entry name" value="FOLIC ACID SYNTHESIS PROTEIN FOL1"/>
    <property type="match status" value="1"/>
</dbReference>
<comment type="pathway">
    <text evidence="3 14">Cofactor biosynthesis; tetrahydrofolate biosynthesis; 7,8-dihydrofolate from 2-amino-4-hydroxy-6-hydroxymethyl-7,8-dihydropteridine diphosphate and 4-aminobenzoate: step 1/2.</text>
</comment>
<name>A0A9X2I3I1_9GAMM</name>
<comment type="caution">
    <text evidence="16">The sequence shown here is derived from an EMBL/GenBank/DDBJ whole genome shotgun (WGS) entry which is preliminary data.</text>
</comment>
<comment type="similarity">
    <text evidence="4 14">Belongs to the DHPS family.</text>
</comment>
<evidence type="ECO:0000256" key="5">
    <source>
        <dbReference type="ARBA" id="ARBA00011738"/>
    </source>
</evidence>
<dbReference type="EC" id="2.5.1.15" evidence="6 14"/>
<comment type="function">
    <text evidence="13 14">Catalyzes the condensation of para-aminobenzoate (pABA) with 6-hydroxymethyl-7,8-dihydropterin diphosphate (DHPt-PP) to form 7,8-dihydropteroate (H2Pte), the immediate precursor of folate derivatives.</text>
</comment>
<accession>A0A9X2I3I1</accession>
<keyword evidence="9 14" id="KW-0479">Metal-binding</keyword>
<evidence type="ECO:0000256" key="11">
    <source>
        <dbReference type="ARBA" id="ARBA00022909"/>
    </source>
</evidence>
<comment type="subunit">
    <text evidence="5">Homodimer.</text>
</comment>
<evidence type="ECO:0000256" key="14">
    <source>
        <dbReference type="RuleBase" id="RU361205"/>
    </source>
</evidence>
<evidence type="ECO:0000256" key="9">
    <source>
        <dbReference type="ARBA" id="ARBA00022723"/>
    </source>
</evidence>
<evidence type="ECO:0000259" key="15">
    <source>
        <dbReference type="PROSITE" id="PS50972"/>
    </source>
</evidence>
<organism evidence="16 17">
    <name type="scientific">Gilvimarinus xylanilyticus</name>
    <dbReference type="NCBI Taxonomy" id="2944139"/>
    <lineage>
        <taxon>Bacteria</taxon>
        <taxon>Pseudomonadati</taxon>
        <taxon>Pseudomonadota</taxon>
        <taxon>Gammaproteobacteria</taxon>
        <taxon>Cellvibrionales</taxon>
        <taxon>Cellvibrionaceae</taxon>
        <taxon>Gilvimarinus</taxon>
    </lineage>
</organism>
<protein>
    <recommendedName>
        <fullName evidence="7 14">Dihydropteroate synthase</fullName>
        <shortName evidence="14">DHPS</shortName>
        <ecNumber evidence="6 14">2.5.1.15</ecNumber>
    </recommendedName>
    <alternativeName>
        <fullName evidence="12 14">Dihydropteroate pyrophosphorylase</fullName>
    </alternativeName>
</protein>
<evidence type="ECO:0000256" key="1">
    <source>
        <dbReference type="ARBA" id="ARBA00000012"/>
    </source>
</evidence>
<dbReference type="SUPFAM" id="SSF51717">
    <property type="entry name" value="Dihydropteroate synthetase-like"/>
    <property type="match status" value="1"/>
</dbReference>
<evidence type="ECO:0000256" key="4">
    <source>
        <dbReference type="ARBA" id="ARBA00009503"/>
    </source>
</evidence>
<dbReference type="Gene3D" id="3.20.20.20">
    <property type="entry name" value="Dihydropteroate synthase-like"/>
    <property type="match status" value="1"/>
</dbReference>
<proteinExistence type="inferred from homology"/>
<dbReference type="GO" id="GO:0046872">
    <property type="term" value="F:metal ion binding"/>
    <property type="evidence" value="ECO:0007669"/>
    <property type="project" value="UniProtKB-KW"/>
</dbReference>
<reference evidence="16" key="1">
    <citation type="submission" date="2022-05" db="EMBL/GenBank/DDBJ databases">
        <authorList>
            <person name="Sun H.-N."/>
        </authorList>
    </citation>
    <scope>NUCLEOTIDE SEQUENCE</scope>
    <source>
        <strain evidence="16">HB14</strain>
    </source>
</reference>
<evidence type="ECO:0000313" key="16">
    <source>
        <dbReference type="EMBL" id="MCP8900158.1"/>
    </source>
</evidence>